<reference evidence="3 4" key="1">
    <citation type="submission" date="2018-11" db="EMBL/GenBank/DDBJ databases">
        <title>Sequencing the genomes of 1000 actinobacteria strains.</title>
        <authorList>
            <person name="Klenk H.-P."/>
        </authorList>
    </citation>
    <scope>NUCLEOTIDE SEQUENCE [LARGE SCALE GENOMIC DNA]</scope>
    <source>
        <strain evidence="3 4">DSM 15700</strain>
    </source>
</reference>
<sequence>MPAPSLGDWATHSPYSDPAPHTDLLTAIPPEPSAVHTAACATVVHYRDPELPGGPTQDQWDDIDRRWLSSTLDAATERADGPLDAPRGPALQVAGCCRDHTLFSLGVLRGHGVPARSRIGFARYLEPGFGADHVVVEHWDGARWVRWDPELAPGDEWDFDPYDMPVTVTRDPASGLDQPFVTAAQAWLAIRAGAADPAKFGVAGVPELSGRDFVRRYVLLEVAHRHRDELLLWDVWGPVLGALSDDTPQAEAGRRAAAAAGMPGLDVSSEEFDALADELAHLLIAADAGDGVAAEELAELYEGDPRLHPGTHVGTYSPSHRGGITDLATRTTTWQPSSST</sequence>
<dbReference type="Proteomes" id="UP000280501">
    <property type="component" value="Unassembled WGS sequence"/>
</dbReference>
<dbReference type="Pfam" id="PF01841">
    <property type="entry name" value="Transglut_core"/>
    <property type="match status" value="1"/>
</dbReference>
<feature type="region of interest" description="Disordered" evidence="1">
    <location>
        <begin position="1"/>
        <end position="22"/>
    </location>
</feature>
<name>A0A3N4YMJ0_9MICO</name>
<dbReference type="Gene3D" id="3.10.620.30">
    <property type="match status" value="1"/>
</dbReference>
<organism evidence="3 4">
    <name type="scientific">Myceligenerans xiligouense</name>
    <dbReference type="NCBI Taxonomy" id="253184"/>
    <lineage>
        <taxon>Bacteria</taxon>
        <taxon>Bacillati</taxon>
        <taxon>Actinomycetota</taxon>
        <taxon>Actinomycetes</taxon>
        <taxon>Micrococcales</taxon>
        <taxon>Promicromonosporaceae</taxon>
        <taxon>Myceligenerans</taxon>
    </lineage>
</organism>
<evidence type="ECO:0000313" key="4">
    <source>
        <dbReference type="Proteomes" id="UP000280501"/>
    </source>
</evidence>
<evidence type="ECO:0000313" key="3">
    <source>
        <dbReference type="EMBL" id="RPF19660.1"/>
    </source>
</evidence>
<dbReference type="InterPro" id="IPR038765">
    <property type="entry name" value="Papain-like_cys_pep_sf"/>
</dbReference>
<dbReference type="SUPFAM" id="SSF54001">
    <property type="entry name" value="Cysteine proteinases"/>
    <property type="match status" value="1"/>
</dbReference>
<keyword evidence="4" id="KW-1185">Reference proteome</keyword>
<dbReference type="RefSeq" id="WP_211341459.1">
    <property type="nucleotide sequence ID" value="NZ_RKQZ01000001.1"/>
</dbReference>
<dbReference type="InterPro" id="IPR002931">
    <property type="entry name" value="Transglutaminase-like"/>
</dbReference>
<feature type="domain" description="Transglutaminase-like" evidence="2">
    <location>
        <begin position="93"/>
        <end position="149"/>
    </location>
</feature>
<evidence type="ECO:0000256" key="1">
    <source>
        <dbReference type="SAM" id="MobiDB-lite"/>
    </source>
</evidence>
<protein>
    <submittedName>
        <fullName evidence="3">Transglutaminase superfamily protein</fullName>
    </submittedName>
</protein>
<dbReference type="AlphaFoldDB" id="A0A3N4YMJ0"/>
<comment type="caution">
    <text evidence="3">The sequence shown here is derived from an EMBL/GenBank/DDBJ whole genome shotgun (WGS) entry which is preliminary data.</text>
</comment>
<gene>
    <name evidence="3" type="ORF">EDD34_0218</name>
</gene>
<proteinExistence type="predicted"/>
<accession>A0A3N4YMJ0</accession>
<evidence type="ECO:0000259" key="2">
    <source>
        <dbReference type="Pfam" id="PF01841"/>
    </source>
</evidence>
<dbReference type="EMBL" id="RKQZ01000001">
    <property type="protein sequence ID" value="RPF19660.1"/>
    <property type="molecule type" value="Genomic_DNA"/>
</dbReference>